<accession>A0A6G1D7X6</accession>
<organism evidence="2 3">
    <name type="scientific">Oryza meyeriana var. granulata</name>
    <dbReference type="NCBI Taxonomy" id="110450"/>
    <lineage>
        <taxon>Eukaryota</taxon>
        <taxon>Viridiplantae</taxon>
        <taxon>Streptophyta</taxon>
        <taxon>Embryophyta</taxon>
        <taxon>Tracheophyta</taxon>
        <taxon>Spermatophyta</taxon>
        <taxon>Magnoliopsida</taxon>
        <taxon>Liliopsida</taxon>
        <taxon>Poales</taxon>
        <taxon>Poaceae</taxon>
        <taxon>BOP clade</taxon>
        <taxon>Oryzoideae</taxon>
        <taxon>Oryzeae</taxon>
        <taxon>Oryzinae</taxon>
        <taxon>Oryza</taxon>
        <taxon>Oryza meyeriana</taxon>
    </lineage>
</organism>
<reference evidence="2 3" key="1">
    <citation type="submission" date="2019-11" db="EMBL/GenBank/DDBJ databases">
        <title>Whole genome sequence of Oryza granulata.</title>
        <authorList>
            <person name="Li W."/>
        </authorList>
    </citation>
    <scope>NUCLEOTIDE SEQUENCE [LARGE SCALE GENOMIC DNA]</scope>
    <source>
        <strain evidence="3">cv. Menghai</strain>
        <tissue evidence="2">Leaf</tissue>
    </source>
</reference>
<proteinExistence type="predicted"/>
<evidence type="ECO:0000313" key="3">
    <source>
        <dbReference type="Proteomes" id="UP000479710"/>
    </source>
</evidence>
<feature type="region of interest" description="Disordered" evidence="1">
    <location>
        <begin position="1"/>
        <end position="62"/>
    </location>
</feature>
<name>A0A6G1D7X6_9ORYZ</name>
<dbReference type="Proteomes" id="UP000479710">
    <property type="component" value="Unassembled WGS sequence"/>
</dbReference>
<dbReference type="AlphaFoldDB" id="A0A6G1D7X6"/>
<evidence type="ECO:0000313" key="2">
    <source>
        <dbReference type="EMBL" id="KAF0908536.1"/>
    </source>
</evidence>
<evidence type="ECO:0000256" key="1">
    <source>
        <dbReference type="SAM" id="MobiDB-lite"/>
    </source>
</evidence>
<dbReference type="EMBL" id="SPHZ02000007">
    <property type="protein sequence ID" value="KAF0908536.1"/>
    <property type="molecule type" value="Genomic_DNA"/>
</dbReference>
<protein>
    <submittedName>
        <fullName evidence="2">Uncharacterized protein</fullName>
    </submittedName>
</protein>
<gene>
    <name evidence="2" type="ORF">E2562_026327</name>
</gene>
<keyword evidence="3" id="KW-1185">Reference proteome</keyword>
<sequence length="103" mass="11269">MEASPFHAPAAEVGAVPSPNSIHSRRRDDRADQTPAPTPAGGTCAVTSPESRRPQQSSSVTTRLLWAMRTTLTTVTKEYGYEAMLPTELRQVSARVEHYSNED</sequence>
<comment type="caution">
    <text evidence="2">The sequence shown here is derived from an EMBL/GenBank/DDBJ whole genome shotgun (WGS) entry which is preliminary data.</text>
</comment>